<feature type="region of interest" description="Disordered" evidence="1">
    <location>
        <begin position="1"/>
        <end position="63"/>
    </location>
</feature>
<evidence type="ECO:0000313" key="3">
    <source>
        <dbReference type="Proteomes" id="UP000240542"/>
    </source>
</evidence>
<gene>
    <name evidence="2" type="ORF">CLV63_11176</name>
</gene>
<reference evidence="2 3" key="1">
    <citation type="submission" date="2018-03" db="EMBL/GenBank/DDBJ databases">
        <title>Genomic Encyclopedia of Archaeal and Bacterial Type Strains, Phase II (KMG-II): from individual species to whole genera.</title>
        <authorList>
            <person name="Goeker M."/>
        </authorList>
    </citation>
    <scope>NUCLEOTIDE SEQUENCE [LARGE SCALE GENOMIC DNA]</scope>
    <source>
        <strain evidence="2 3">DSM 45312</strain>
    </source>
</reference>
<evidence type="ECO:0000313" key="2">
    <source>
        <dbReference type="EMBL" id="PSK96481.1"/>
    </source>
</evidence>
<sequence>MSGRPRHGATPAPALCGGPAPSAASGTPRVRPVPTPATPAGAARSLPPAGAGAARPNPPLGRP</sequence>
<dbReference type="EMBL" id="PYGA01000011">
    <property type="protein sequence ID" value="PSK96481.1"/>
    <property type="molecule type" value="Genomic_DNA"/>
</dbReference>
<dbReference type="AlphaFoldDB" id="A0A2P8DH01"/>
<keyword evidence="3" id="KW-1185">Reference proteome</keyword>
<proteinExistence type="predicted"/>
<name>A0A2P8DH01_9ACTN</name>
<accession>A0A2P8DH01</accession>
<protein>
    <submittedName>
        <fullName evidence="2">Uncharacterized protein</fullName>
    </submittedName>
</protein>
<evidence type="ECO:0000256" key="1">
    <source>
        <dbReference type="SAM" id="MobiDB-lite"/>
    </source>
</evidence>
<comment type="caution">
    <text evidence="2">The sequence shown here is derived from an EMBL/GenBank/DDBJ whole genome shotgun (WGS) entry which is preliminary data.</text>
</comment>
<organism evidence="2 3">
    <name type="scientific">Murinocardiopsis flavida</name>
    <dbReference type="NCBI Taxonomy" id="645275"/>
    <lineage>
        <taxon>Bacteria</taxon>
        <taxon>Bacillati</taxon>
        <taxon>Actinomycetota</taxon>
        <taxon>Actinomycetes</taxon>
        <taxon>Streptosporangiales</taxon>
        <taxon>Nocardiopsidaceae</taxon>
        <taxon>Murinocardiopsis</taxon>
    </lineage>
</organism>
<dbReference type="Proteomes" id="UP000240542">
    <property type="component" value="Unassembled WGS sequence"/>
</dbReference>
<feature type="compositionally biased region" description="Low complexity" evidence="1">
    <location>
        <begin position="38"/>
        <end position="55"/>
    </location>
</feature>